<sequence>MLLVEWDYVCSCILIITRTFSNVSVFSCTAVCIKDVCVCVCPALGLTAVISTFHLIHDLLLHLWLYLISASFQALKTLHGIQCFLDVGLLSETSSRSKYNFNIKI</sequence>
<name>A0ABU7D1B6_9TELE</name>
<reference evidence="1 2" key="1">
    <citation type="submission" date="2021-06" db="EMBL/GenBank/DDBJ databases">
        <authorList>
            <person name="Palmer J.M."/>
        </authorList>
    </citation>
    <scope>NUCLEOTIDE SEQUENCE [LARGE SCALE GENOMIC DNA]</scope>
    <source>
        <strain evidence="1 2">CL_MEX2019</strain>
        <tissue evidence="1">Muscle</tissue>
    </source>
</reference>
<comment type="caution">
    <text evidence="1">The sequence shown here is derived from an EMBL/GenBank/DDBJ whole genome shotgun (WGS) entry which is preliminary data.</text>
</comment>
<evidence type="ECO:0000313" key="1">
    <source>
        <dbReference type="EMBL" id="MED6268721.1"/>
    </source>
</evidence>
<dbReference type="Proteomes" id="UP001352852">
    <property type="component" value="Unassembled WGS sequence"/>
</dbReference>
<keyword evidence="2" id="KW-1185">Reference proteome</keyword>
<protein>
    <submittedName>
        <fullName evidence="1">Uncharacterized protein</fullName>
    </submittedName>
</protein>
<gene>
    <name evidence="1" type="ORF">CHARACLAT_025237</name>
</gene>
<evidence type="ECO:0000313" key="2">
    <source>
        <dbReference type="Proteomes" id="UP001352852"/>
    </source>
</evidence>
<accession>A0ABU7D1B6</accession>
<proteinExistence type="predicted"/>
<dbReference type="EMBL" id="JAHUTJ010011082">
    <property type="protein sequence ID" value="MED6268721.1"/>
    <property type="molecule type" value="Genomic_DNA"/>
</dbReference>
<organism evidence="1 2">
    <name type="scientific">Characodon lateralis</name>
    <dbReference type="NCBI Taxonomy" id="208331"/>
    <lineage>
        <taxon>Eukaryota</taxon>
        <taxon>Metazoa</taxon>
        <taxon>Chordata</taxon>
        <taxon>Craniata</taxon>
        <taxon>Vertebrata</taxon>
        <taxon>Euteleostomi</taxon>
        <taxon>Actinopterygii</taxon>
        <taxon>Neopterygii</taxon>
        <taxon>Teleostei</taxon>
        <taxon>Neoteleostei</taxon>
        <taxon>Acanthomorphata</taxon>
        <taxon>Ovalentaria</taxon>
        <taxon>Atherinomorphae</taxon>
        <taxon>Cyprinodontiformes</taxon>
        <taxon>Goodeidae</taxon>
        <taxon>Characodon</taxon>
    </lineage>
</organism>